<feature type="domain" description="Retrotransposon gag" evidence="2">
    <location>
        <begin position="14"/>
        <end position="91"/>
    </location>
</feature>
<dbReference type="InterPro" id="IPR002156">
    <property type="entry name" value="RNaseH_domain"/>
</dbReference>
<dbReference type="AlphaFoldDB" id="A0A834TMN4"/>
<dbReference type="OrthoDB" id="1432783at2759"/>
<proteinExistence type="predicted"/>
<dbReference type="EMBL" id="JAAIUW010000007">
    <property type="protein sequence ID" value="KAF7823585.1"/>
    <property type="molecule type" value="Genomic_DNA"/>
</dbReference>
<sequence>MLYARAPDEVMCRAFPSTLDGHTHLWFSDLSSGSISSFKQLSKRFTSYFGTSRTIKHTAHCLKNVVQGKNEYLKDFLIRFTKEAREIQGLKMEVALSYLTDNLRSKLFCCSITRKPPKTMAELLERSIKYIVFEEALQLNFKTTNNQAEYEALIAGLRLAKELGAQRATVHSDSQLVNVILERIPREENERADSLSKLASQEKSNSKHSIGATRKVLESQKTEKYKQCQSAKMLLANSSQEAEGFGSTASGFAPVDSATGSGPASFNSITSSAGASFDSLAPAVAWEPISNTASSAVAFSGIGALGEVTVDSKTCTSEGSSPIISSGDNSWEASNGPFHRTARLVMSTMSSPSNSWYKFKCRSSNSTCGLKNHT</sequence>
<dbReference type="InterPro" id="IPR012337">
    <property type="entry name" value="RNaseH-like_sf"/>
</dbReference>
<dbReference type="PANTHER" id="PTHR33223">
    <property type="entry name" value="CCHC-TYPE DOMAIN-CONTAINING PROTEIN"/>
    <property type="match status" value="1"/>
</dbReference>
<dbReference type="PANTHER" id="PTHR33223:SF10">
    <property type="entry name" value="AMINOTRANSFERASE-LIKE PLANT MOBILE DOMAIN-CONTAINING PROTEIN"/>
    <property type="match status" value="1"/>
</dbReference>
<dbReference type="InterPro" id="IPR036397">
    <property type="entry name" value="RNaseH_sf"/>
</dbReference>
<dbReference type="Pfam" id="PF13456">
    <property type="entry name" value="RVT_3"/>
    <property type="match status" value="1"/>
</dbReference>
<dbReference type="Gene3D" id="3.30.420.10">
    <property type="entry name" value="Ribonuclease H-like superfamily/Ribonuclease H"/>
    <property type="match status" value="1"/>
</dbReference>
<dbReference type="InterPro" id="IPR005162">
    <property type="entry name" value="Retrotrans_gag_dom"/>
</dbReference>
<reference evidence="4" key="1">
    <citation type="submission" date="2020-09" db="EMBL/GenBank/DDBJ databases">
        <title>Genome-Enabled Discovery of Anthraquinone Biosynthesis in Senna tora.</title>
        <authorList>
            <person name="Kang S.-H."/>
            <person name="Pandey R.P."/>
            <person name="Lee C.-M."/>
            <person name="Sim J.-S."/>
            <person name="Jeong J.-T."/>
            <person name="Choi B.-S."/>
            <person name="Jung M."/>
            <person name="Ginzburg D."/>
            <person name="Zhao K."/>
            <person name="Won S.Y."/>
            <person name="Oh T.-J."/>
            <person name="Yu Y."/>
            <person name="Kim N.-H."/>
            <person name="Lee O.R."/>
            <person name="Lee T.-H."/>
            <person name="Bashyal P."/>
            <person name="Kim T.-S."/>
            <person name="Lee W.-H."/>
            <person name="Kawkins C."/>
            <person name="Kim C.-K."/>
            <person name="Kim J.S."/>
            <person name="Ahn B.O."/>
            <person name="Rhee S.Y."/>
            <person name="Sohng J.K."/>
        </authorList>
    </citation>
    <scope>NUCLEOTIDE SEQUENCE</scope>
    <source>
        <tissue evidence="4">Leaf</tissue>
    </source>
</reference>
<protein>
    <submittedName>
        <fullName evidence="4">Uncharacterized protein</fullName>
    </submittedName>
</protein>
<dbReference type="SUPFAM" id="SSF53098">
    <property type="entry name" value="Ribonuclease H-like"/>
    <property type="match status" value="1"/>
</dbReference>
<accession>A0A834TMN4</accession>
<evidence type="ECO:0000259" key="2">
    <source>
        <dbReference type="Pfam" id="PF03732"/>
    </source>
</evidence>
<evidence type="ECO:0000256" key="1">
    <source>
        <dbReference type="SAM" id="MobiDB-lite"/>
    </source>
</evidence>
<dbReference type="GO" id="GO:0004523">
    <property type="term" value="F:RNA-DNA hybrid ribonuclease activity"/>
    <property type="evidence" value="ECO:0007669"/>
    <property type="project" value="InterPro"/>
</dbReference>
<name>A0A834TMN4_9FABA</name>
<feature type="domain" description="RNase H type-1" evidence="3">
    <location>
        <begin position="135"/>
        <end position="178"/>
    </location>
</feature>
<feature type="region of interest" description="Disordered" evidence="1">
    <location>
        <begin position="192"/>
        <end position="218"/>
    </location>
</feature>
<dbReference type="Proteomes" id="UP000634136">
    <property type="component" value="Unassembled WGS sequence"/>
</dbReference>
<evidence type="ECO:0000313" key="5">
    <source>
        <dbReference type="Proteomes" id="UP000634136"/>
    </source>
</evidence>
<evidence type="ECO:0000259" key="3">
    <source>
        <dbReference type="Pfam" id="PF13456"/>
    </source>
</evidence>
<gene>
    <name evidence="4" type="ORF">G2W53_021729</name>
</gene>
<keyword evidence="5" id="KW-1185">Reference proteome</keyword>
<organism evidence="4 5">
    <name type="scientific">Senna tora</name>
    <dbReference type="NCBI Taxonomy" id="362788"/>
    <lineage>
        <taxon>Eukaryota</taxon>
        <taxon>Viridiplantae</taxon>
        <taxon>Streptophyta</taxon>
        <taxon>Embryophyta</taxon>
        <taxon>Tracheophyta</taxon>
        <taxon>Spermatophyta</taxon>
        <taxon>Magnoliopsida</taxon>
        <taxon>eudicotyledons</taxon>
        <taxon>Gunneridae</taxon>
        <taxon>Pentapetalae</taxon>
        <taxon>rosids</taxon>
        <taxon>fabids</taxon>
        <taxon>Fabales</taxon>
        <taxon>Fabaceae</taxon>
        <taxon>Caesalpinioideae</taxon>
        <taxon>Cassia clade</taxon>
        <taxon>Senna</taxon>
    </lineage>
</organism>
<dbReference type="GO" id="GO:0003676">
    <property type="term" value="F:nucleic acid binding"/>
    <property type="evidence" value="ECO:0007669"/>
    <property type="project" value="InterPro"/>
</dbReference>
<comment type="caution">
    <text evidence="4">The sequence shown here is derived from an EMBL/GenBank/DDBJ whole genome shotgun (WGS) entry which is preliminary data.</text>
</comment>
<dbReference type="Pfam" id="PF03732">
    <property type="entry name" value="Retrotrans_gag"/>
    <property type="match status" value="1"/>
</dbReference>
<evidence type="ECO:0000313" key="4">
    <source>
        <dbReference type="EMBL" id="KAF7823585.1"/>
    </source>
</evidence>